<protein>
    <recommendedName>
        <fullName evidence="3">Ribosomal protein S13</fullName>
    </recommendedName>
</protein>
<evidence type="ECO:0000313" key="2">
    <source>
        <dbReference type="Proteomes" id="UP001458880"/>
    </source>
</evidence>
<comment type="caution">
    <text evidence="1">The sequence shown here is derived from an EMBL/GenBank/DDBJ whole genome shotgun (WGS) entry which is preliminary data.</text>
</comment>
<proteinExistence type="predicted"/>
<evidence type="ECO:0000313" key="1">
    <source>
        <dbReference type="EMBL" id="KAK9728316.1"/>
    </source>
</evidence>
<gene>
    <name evidence="1" type="ORF">QE152_g18073</name>
</gene>
<dbReference type="AlphaFoldDB" id="A0AAW1L5U6"/>
<sequence length="150" mass="18091">MGRIGNEPYRRWFIGVEEKEGTGIKEGQIRNLNYLLKKLIVSKTNTNETKSYIHNFFFFSNTPLRNRYIDDRSLTPSRYGRRFWRRTLKLFRMSKYLGVDYGKQKRRDRFCGLKGPLPTERRTRNLRDGSIEEEILRCGAEKSWISKERW</sequence>
<keyword evidence="2" id="KW-1185">Reference proteome</keyword>
<dbReference type="Proteomes" id="UP001458880">
    <property type="component" value="Unassembled WGS sequence"/>
</dbReference>
<evidence type="ECO:0008006" key="3">
    <source>
        <dbReference type="Google" id="ProtNLM"/>
    </source>
</evidence>
<reference evidence="1 2" key="1">
    <citation type="journal article" date="2024" name="BMC Genomics">
        <title>De novo assembly and annotation of Popillia japonica's genome with initial clues to its potential as an invasive pest.</title>
        <authorList>
            <person name="Cucini C."/>
            <person name="Boschi S."/>
            <person name="Funari R."/>
            <person name="Cardaioli E."/>
            <person name="Iannotti N."/>
            <person name="Marturano G."/>
            <person name="Paoli F."/>
            <person name="Bruttini M."/>
            <person name="Carapelli A."/>
            <person name="Frati F."/>
            <person name="Nardi F."/>
        </authorList>
    </citation>
    <scope>NUCLEOTIDE SEQUENCE [LARGE SCALE GENOMIC DNA]</scope>
    <source>
        <strain evidence="1">DMR45628</strain>
    </source>
</reference>
<name>A0AAW1L5U6_POPJA</name>
<dbReference type="EMBL" id="JASPKY010000171">
    <property type="protein sequence ID" value="KAK9728316.1"/>
    <property type="molecule type" value="Genomic_DNA"/>
</dbReference>
<organism evidence="1 2">
    <name type="scientific">Popillia japonica</name>
    <name type="common">Japanese beetle</name>
    <dbReference type="NCBI Taxonomy" id="7064"/>
    <lineage>
        <taxon>Eukaryota</taxon>
        <taxon>Metazoa</taxon>
        <taxon>Ecdysozoa</taxon>
        <taxon>Arthropoda</taxon>
        <taxon>Hexapoda</taxon>
        <taxon>Insecta</taxon>
        <taxon>Pterygota</taxon>
        <taxon>Neoptera</taxon>
        <taxon>Endopterygota</taxon>
        <taxon>Coleoptera</taxon>
        <taxon>Polyphaga</taxon>
        <taxon>Scarabaeiformia</taxon>
        <taxon>Scarabaeidae</taxon>
        <taxon>Rutelinae</taxon>
        <taxon>Popillia</taxon>
    </lineage>
</organism>
<accession>A0AAW1L5U6</accession>